<evidence type="ECO:0000256" key="1">
    <source>
        <dbReference type="ARBA" id="ARBA00007532"/>
    </source>
</evidence>
<comment type="caution">
    <text evidence="13">The sequence shown here is derived from an EMBL/GenBank/DDBJ whole genome shotgun (WGS) entry which is preliminary data.</text>
</comment>
<gene>
    <name evidence="13" type="ORF">HMPREF3182_00783</name>
</gene>
<organism evidence="13 14">
    <name type="scientific">Megasphaera hutchinsoni</name>
    <dbReference type="NCBI Taxonomy" id="1588748"/>
    <lineage>
        <taxon>Bacteria</taxon>
        <taxon>Bacillati</taxon>
        <taxon>Bacillota</taxon>
        <taxon>Negativicutes</taxon>
        <taxon>Veillonellales</taxon>
        <taxon>Veillonellaceae</taxon>
        <taxon>Megasphaera</taxon>
    </lineage>
</organism>
<keyword evidence="6" id="KW-1015">Disulfide bond</keyword>
<dbReference type="InterPro" id="IPR016156">
    <property type="entry name" value="FAD/NAD-linked_Rdtase_dimer_sf"/>
</dbReference>
<dbReference type="PRINTS" id="PR00368">
    <property type="entry name" value="FADPNR"/>
</dbReference>
<feature type="binding site" evidence="8">
    <location>
        <begin position="181"/>
        <end position="188"/>
    </location>
    <ligand>
        <name>NAD(+)</name>
        <dbReference type="ChEBI" id="CHEBI:57540"/>
    </ligand>
</feature>
<dbReference type="Pfam" id="PF07992">
    <property type="entry name" value="Pyr_redox_2"/>
    <property type="match status" value="1"/>
</dbReference>
<dbReference type="Proteomes" id="UP000070160">
    <property type="component" value="Unassembled WGS sequence"/>
</dbReference>
<dbReference type="PROSITE" id="PS00076">
    <property type="entry name" value="PYRIDINE_REDOX_1"/>
    <property type="match status" value="1"/>
</dbReference>
<keyword evidence="5 10" id="KW-0560">Oxidoreductase</keyword>
<protein>
    <submittedName>
        <fullName evidence="13">Pyridine nucleotide-disulfide oxidoreductase</fullName>
    </submittedName>
</protein>
<proteinExistence type="inferred from homology"/>
<dbReference type="InterPro" id="IPR036188">
    <property type="entry name" value="FAD/NAD-bd_sf"/>
</dbReference>
<feature type="domain" description="Pyridine nucleotide-disulphide oxidoreductase dimerisation" evidence="11">
    <location>
        <begin position="353"/>
        <end position="443"/>
    </location>
</feature>
<evidence type="ECO:0000256" key="8">
    <source>
        <dbReference type="PIRSR" id="PIRSR000350-3"/>
    </source>
</evidence>
<sequence>MKQYDVIIIGTGAANIIADAAIAGGKSVAIIERGRFGGTCLNRGCIPTKILVTAANRIREMAESARLGIYTEKITVDWDLLSKRLWHKIQESDEIRTYYDAFPHVTTYQGTASFTDDKTITITYENETTERITGTSIFIATGGRTNIPAVEGLNDVGYLTSETFFGDAYPQKPYKSLIILGGGPIGCEFAHVFNALGTKVTVVQHNVRLLPKEDEAVSAHMLTQFQQYGIDVRLNQDTLSVEMENGEKVVTCSDRTSGEITTVRAEEILVAPGIKPMTELLHLENTHVQLDKRGYIRTNEFLETTAPGIWALGDINGKAPFRHKANYEAETLAHNLFSNKAPEEWRWVRYDAIPAVTYTYPEAAHIGMNEKAARNAGYEVEIAINHYSSTAKGYALGFMPNASDDGFVKLVIDSKQKKILGVHIVGVEASILIQPFCNLFYCGRQHLQISEPDICSDITKKLRALPLTRHLPPRSVYTLSETMTPHPALSELTMWTRYYYEKK</sequence>
<dbReference type="PANTHER" id="PTHR43014">
    <property type="entry name" value="MERCURIC REDUCTASE"/>
    <property type="match status" value="1"/>
</dbReference>
<dbReference type="GO" id="GO:0016668">
    <property type="term" value="F:oxidoreductase activity, acting on a sulfur group of donors, NAD(P) as acceptor"/>
    <property type="evidence" value="ECO:0007669"/>
    <property type="project" value="InterPro"/>
</dbReference>
<dbReference type="EMBL" id="LSDT01000029">
    <property type="protein sequence ID" value="KXB91561.1"/>
    <property type="molecule type" value="Genomic_DNA"/>
</dbReference>
<evidence type="ECO:0000259" key="12">
    <source>
        <dbReference type="Pfam" id="PF07992"/>
    </source>
</evidence>
<evidence type="ECO:0000256" key="2">
    <source>
        <dbReference type="ARBA" id="ARBA00022630"/>
    </source>
</evidence>
<evidence type="ECO:0000256" key="9">
    <source>
        <dbReference type="PIRSR" id="PIRSR000350-4"/>
    </source>
</evidence>
<feature type="binding site" evidence="8">
    <location>
        <position position="314"/>
    </location>
    <ligand>
        <name>FAD</name>
        <dbReference type="ChEBI" id="CHEBI:57692"/>
    </ligand>
</feature>
<dbReference type="RefSeq" id="WP_062485507.1">
    <property type="nucleotide sequence ID" value="NZ_KQ960941.1"/>
</dbReference>
<dbReference type="InterPro" id="IPR023753">
    <property type="entry name" value="FAD/NAD-binding_dom"/>
</dbReference>
<dbReference type="InterPro" id="IPR001100">
    <property type="entry name" value="Pyr_nuc-diS_OxRdtase"/>
</dbReference>
<dbReference type="Pfam" id="PF02852">
    <property type="entry name" value="Pyr_redox_dim"/>
    <property type="match status" value="1"/>
</dbReference>
<name>A0A134CHA0_9FIRM</name>
<evidence type="ECO:0000256" key="5">
    <source>
        <dbReference type="ARBA" id="ARBA00023002"/>
    </source>
</evidence>
<dbReference type="STRING" id="1588748.HMPREF3182_00783"/>
<dbReference type="SUPFAM" id="SSF51905">
    <property type="entry name" value="FAD/NAD(P)-binding domain"/>
    <property type="match status" value="1"/>
</dbReference>
<accession>A0A134CHA0</accession>
<dbReference type="GO" id="GO:0000166">
    <property type="term" value="F:nucleotide binding"/>
    <property type="evidence" value="ECO:0007669"/>
    <property type="project" value="UniProtKB-KW"/>
</dbReference>
<evidence type="ECO:0000313" key="13">
    <source>
        <dbReference type="EMBL" id="KXB91561.1"/>
    </source>
</evidence>
<feature type="binding site" evidence="8">
    <location>
        <position position="273"/>
    </location>
    <ligand>
        <name>NAD(+)</name>
        <dbReference type="ChEBI" id="CHEBI:57540"/>
    </ligand>
</feature>
<dbReference type="AlphaFoldDB" id="A0A134CHA0"/>
<evidence type="ECO:0000256" key="4">
    <source>
        <dbReference type="ARBA" id="ARBA00022857"/>
    </source>
</evidence>
<dbReference type="Gene3D" id="3.50.50.60">
    <property type="entry name" value="FAD/NAD(P)-binding domain"/>
    <property type="match status" value="2"/>
</dbReference>
<evidence type="ECO:0000256" key="10">
    <source>
        <dbReference type="RuleBase" id="RU003691"/>
    </source>
</evidence>
<dbReference type="PRINTS" id="PR00411">
    <property type="entry name" value="PNDRDTASEI"/>
</dbReference>
<keyword evidence="8" id="KW-0520">NAD</keyword>
<keyword evidence="3 8" id="KW-0274">FAD</keyword>
<feature type="binding site" evidence="8">
    <location>
        <position position="49"/>
    </location>
    <ligand>
        <name>FAD</name>
        <dbReference type="ChEBI" id="CHEBI:57692"/>
    </ligand>
</feature>
<evidence type="ECO:0000259" key="11">
    <source>
        <dbReference type="Pfam" id="PF02852"/>
    </source>
</evidence>
<dbReference type="PATRIC" id="fig|1588748.3.peg.747"/>
<dbReference type="SUPFAM" id="SSF55424">
    <property type="entry name" value="FAD/NAD-linked reductases, dimerisation (C-terminal) domain"/>
    <property type="match status" value="1"/>
</dbReference>
<keyword evidence="4" id="KW-0521">NADP</keyword>
<evidence type="ECO:0000313" key="14">
    <source>
        <dbReference type="Proteomes" id="UP000070160"/>
    </source>
</evidence>
<evidence type="ECO:0000256" key="7">
    <source>
        <dbReference type="ARBA" id="ARBA00023284"/>
    </source>
</evidence>
<feature type="domain" description="FAD/NAD(P)-binding" evidence="12">
    <location>
        <begin position="4"/>
        <end position="326"/>
    </location>
</feature>
<dbReference type="InterPro" id="IPR012999">
    <property type="entry name" value="Pyr_OxRdtase_I_AS"/>
</dbReference>
<keyword evidence="2 10" id="KW-0285">Flavoprotein</keyword>
<keyword evidence="8" id="KW-0547">Nucleotide-binding</keyword>
<evidence type="ECO:0000256" key="3">
    <source>
        <dbReference type="ARBA" id="ARBA00022827"/>
    </source>
</evidence>
<keyword evidence="14" id="KW-1185">Reference proteome</keyword>
<comment type="similarity">
    <text evidence="1 10">Belongs to the class-I pyridine nucleotide-disulfide oxidoreductase family.</text>
</comment>
<dbReference type="Gene3D" id="3.30.390.30">
    <property type="match status" value="1"/>
</dbReference>
<dbReference type="PIRSF" id="PIRSF000350">
    <property type="entry name" value="Mercury_reductase_MerA"/>
    <property type="match status" value="1"/>
</dbReference>
<reference evidence="14" key="1">
    <citation type="submission" date="2016-01" db="EMBL/GenBank/DDBJ databases">
        <authorList>
            <person name="Mitreva M."/>
            <person name="Pepin K.H."/>
            <person name="Mihindukulasuriya K.A."/>
            <person name="Fulton R."/>
            <person name="Fronick C."/>
            <person name="O'Laughlin M."/>
            <person name="Miner T."/>
            <person name="Herter B."/>
            <person name="Rosa B.A."/>
            <person name="Cordes M."/>
            <person name="Tomlinson C."/>
            <person name="Wollam A."/>
            <person name="Palsikar V.B."/>
            <person name="Mardis E.R."/>
            <person name="Wilson R.K."/>
        </authorList>
    </citation>
    <scope>NUCLEOTIDE SEQUENCE [LARGE SCALE GENOMIC DNA]</scope>
    <source>
        <strain evidence="14">KA00182</strain>
    </source>
</reference>
<keyword evidence="7 10" id="KW-0676">Redox-active center</keyword>
<comment type="cofactor">
    <cofactor evidence="8">
        <name>FAD</name>
        <dbReference type="ChEBI" id="CHEBI:57692"/>
    </cofactor>
    <text evidence="8">Binds 1 FAD per subunit.</text>
</comment>
<evidence type="ECO:0000256" key="6">
    <source>
        <dbReference type="ARBA" id="ARBA00023157"/>
    </source>
</evidence>
<feature type="disulfide bond" description="Redox-active" evidence="9">
    <location>
        <begin position="40"/>
        <end position="45"/>
    </location>
</feature>
<dbReference type="InterPro" id="IPR004099">
    <property type="entry name" value="Pyr_nucl-diS_OxRdtase_dimer"/>
</dbReference>
<dbReference type="PANTHER" id="PTHR43014:SF5">
    <property type="entry name" value="GLUTATHIONE REDUCTASE (NADPH)"/>
    <property type="match status" value="1"/>
</dbReference>